<evidence type="ECO:0000256" key="13">
    <source>
        <dbReference type="ARBA" id="ARBA00022989"/>
    </source>
</evidence>
<dbReference type="PANTHER" id="PTHR46382">
    <property type="entry name" value="PHOSPHATIDATE CYTIDYLYLTRANSFERASE"/>
    <property type="match status" value="1"/>
</dbReference>
<dbReference type="Proteomes" id="UP000552241">
    <property type="component" value="Unassembled WGS sequence"/>
</dbReference>
<dbReference type="RefSeq" id="WP_182043541.1">
    <property type="nucleotide sequence ID" value="NZ_JACDZE010000002.1"/>
</dbReference>
<evidence type="ECO:0000256" key="6">
    <source>
        <dbReference type="ARBA" id="ARBA00012487"/>
    </source>
</evidence>
<organism evidence="20 21">
    <name type="scientific">Moheibacter lacus</name>
    <dbReference type="NCBI Taxonomy" id="2745851"/>
    <lineage>
        <taxon>Bacteria</taxon>
        <taxon>Pseudomonadati</taxon>
        <taxon>Bacteroidota</taxon>
        <taxon>Flavobacteriia</taxon>
        <taxon>Flavobacteriales</taxon>
        <taxon>Weeksellaceae</taxon>
        <taxon>Moheibacter</taxon>
    </lineage>
</organism>
<evidence type="ECO:0000256" key="19">
    <source>
        <dbReference type="SAM" id="Phobius"/>
    </source>
</evidence>
<dbReference type="PROSITE" id="PS01315">
    <property type="entry name" value="CDS"/>
    <property type="match status" value="1"/>
</dbReference>
<evidence type="ECO:0000256" key="11">
    <source>
        <dbReference type="ARBA" id="ARBA00022692"/>
    </source>
</evidence>
<evidence type="ECO:0000256" key="2">
    <source>
        <dbReference type="ARBA" id="ARBA00004651"/>
    </source>
</evidence>
<dbReference type="GO" id="GO:0004605">
    <property type="term" value="F:phosphatidate cytidylyltransferase activity"/>
    <property type="evidence" value="ECO:0007669"/>
    <property type="project" value="UniProtKB-EC"/>
</dbReference>
<evidence type="ECO:0000256" key="10">
    <source>
        <dbReference type="ARBA" id="ARBA00022679"/>
    </source>
</evidence>
<keyword evidence="11 18" id="KW-0812">Transmembrane</keyword>
<feature type="transmembrane region" description="Helical" evidence="19">
    <location>
        <begin position="115"/>
        <end position="136"/>
    </location>
</feature>
<evidence type="ECO:0000256" key="8">
    <source>
        <dbReference type="ARBA" id="ARBA00022475"/>
    </source>
</evidence>
<feature type="transmembrane region" description="Helical" evidence="19">
    <location>
        <begin position="12"/>
        <end position="42"/>
    </location>
</feature>
<sequence length="277" mass="30972">MKDLLPRILSGSVYIGLVVLGTTMGPWFFAGLMALFLVLCLMEYISITELSDKLYIALAVIGSAGIFYFFSDYLFNQHSAFVLQSLSFAGPVLFLLACFTILFSTKELYVEFGNATIAVIYIAVPFSLALTIPQISYDLGKEVISNEILFIFILIWISDIMAYVVGSLWGKHKLVPKISNGKTWEGAIGGFLFTLIVGYVLEFHIFPESRFNWMIISMIVAIAAPIGDIVESKLKRSFNTKDSGKWIPGHGGFLDRLDSFIFVIPMVYLYLLITGIW</sequence>
<keyword evidence="12 18" id="KW-0548">Nucleotidyltransferase</keyword>
<comment type="subcellular location">
    <subcellularLocation>
        <location evidence="2">Cell membrane</location>
        <topology evidence="2">Multi-pass membrane protein</topology>
    </subcellularLocation>
</comment>
<dbReference type="InterPro" id="IPR000374">
    <property type="entry name" value="PC_trans"/>
</dbReference>
<keyword evidence="10 18" id="KW-0808">Transferase</keyword>
<proteinExistence type="inferred from homology"/>
<comment type="pathway">
    <text evidence="3 18">Phospholipid metabolism; CDP-diacylglycerol biosynthesis; CDP-diacylglycerol from sn-glycerol 3-phosphate: step 3/3.</text>
</comment>
<evidence type="ECO:0000256" key="17">
    <source>
        <dbReference type="ARBA" id="ARBA00023264"/>
    </source>
</evidence>
<keyword evidence="8" id="KW-1003">Cell membrane</keyword>
<reference evidence="20 21" key="1">
    <citation type="submission" date="2020-07" db="EMBL/GenBank/DDBJ databases">
        <title>Moheibacter lacus sp. nov., a member of the family Flavobacteriaceae isolated from freshwater lake sediment.</title>
        <authorList>
            <person name="Liu Y."/>
        </authorList>
    </citation>
    <scope>NUCLEOTIDE SEQUENCE [LARGE SCALE GENOMIC DNA]</scope>
    <source>
        <strain evidence="20 21">BDHS18</strain>
    </source>
</reference>
<comment type="pathway">
    <text evidence="4">Lipid metabolism.</text>
</comment>
<evidence type="ECO:0000256" key="1">
    <source>
        <dbReference type="ARBA" id="ARBA00001698"/>
    </source>
</evidence>
<feature type="transmembrane region" description="Helical" evidence="19">
    <location>
        <begin position="148"/>
        <end position="170"/>
    </location>
</feature>
<evidence type="ECO:0000256" key="7">
    <source>
        <dbReference type="ARBA" id="ARBA00019373"/>
    </source>
</evidence>
<evidence type="ECO:0000256" key="12">
    <source>
        <dbReference type="ARBA" id="ARBA00022695"/>
    </source>
</evidence>
<feature type="transmembrane region" description="Helical" evidence="19">
    <location>
        <begin position="81"/>
        <end position="103"/>
    </location>
</feature>
<name>A0A838ZSH8_9FLAO</name>
<dbReference type="GO" id="GO:0005886">
    <property type="term" value="C:plasma membrane"/>
    <property type="evidence" value="ECO:0007669"/>
    <property type="project" value="UniProtKB-SubCell"/>
</dbReference>
<keyword evidence="21" id="KW-1185">Reference proteome</keyword>
<dbReference type="UniPathway" id="UPA00557">
    <property type="reaction ID" value="UER00614"/>
</dbReference>
<dbReference type="GO" id="GO:0016024">
    <property type="term" value="P:CDP-diacylglycerol biosynthetic process"/>
    <property type="evidence" value="ECO:0007669"/>
    <property type="project" value="UniProtKB-UniPathway"/>
</dbReference>
<dbReference type="EC" id="2.7.7.41" evidence="6 18"/>
<evidence type="ECO:0000256" key="4">
    <source>
        <dbReference type="ARBA" id="ARBA00005189"/>
    </source>
</evidence>
<comment type="similarity">
    <text evidence="5 18">Belongs to the CDS family.</text>
</comment>
<dbReference type="EMBL" id="JACDZE010000002">
    <property type="protein sequence ID" value="MBA5629934.1"/>
    <property type="molecule type" value="Genomic_DNA"/>
</dbReference>
<keyword evidence="13 19" id="KW-1133">Transmembrane helix</keyword>
<keyword evidence="15 19" id="KW-0472">Membrane</keyword>
<feature type="transmembrane region" description="Helical" evidence="19">
    <location>
        <begin position="213"/>
        <end position="232"/>
    </location>
</feature>
<evidence type="ECO:0000256" key="3">
    <source>
        <dbReference type="ARBA" id="ARBA00005119"/>
    </source>
</evidence>
<keyword evidence="16" id="KW-0594">Phospholipid biosynthesis</keyword>
<evidence type="ECO:0000313" key="20">
    <source>
        <dbReference type="EMBL" id="MBA5629934.1"/>
    </source>
</evidence>
<keyword evidence="17" id="KW-1208">Phospholipid metabolism</keyword>
<evidence type="ECO:0000256" key="15">
    <source>
        <dbReference type="ARBA" id="ARBA00023136"/>
    </source>
</evidence>
<evidence type="ECO:0000256" key="9">
    <source>
        <dbReference type="ARBA" id="ARBA00022516"/>
    </source>
</evidence>
<evidence type="ECO:0000256" key="18">
    <source>
        <dbReference type="RuleBase" id="RU003938"/>
    </source>
</evidence>
<keyword evidence="14" id="KW-0443">Lipid metabolism</keyword>
<feature type="transmembrane region" description="Helical" evidence="19">
    <location>
        <begin position="182"/>
        <end position="201"/>
    </location>
</feature>
<feature type="transmembrane region" description="Helical" evidence="19">
    <location>
        <begin position="253"/>
        <end position="273"/>
    </location>
</feature>
<dbReference type="Pfam" id="PF01148">
    <property type="entry name" value="CTP_transf_1"/>
    <property type="match status" value="1"/>
</dbReference>
<accession>A0A838ZSH8</accession>
<dbReference type="AlphaFoldDB" id="A0A838ZSH8"/>
<protein>
    <recommendedName>
        <fullName evidence="7 18">Phosphatidate cytidylyltransferase</fullName>
        <ecNumber evidence="6 18">2.7.7.41</ecNumber>
    </recommendedName>
</protein>
<evidence type="ECO:0000256" key="5">
    <source>
        <dbReference type="ARBA" id="ARBA00010185"/>
    </source>
</evidence>
<evidence type="ECO:0000256" key="16">
    <source>
        <dbReference type="ARBA" id="ARBA00023209"/>
    </source>
</evidence>
<evidence type="ECO:0000256" key="14">
    <source>
        <dbReference type="ARBA" id="ARBA00023098"/>
    </source>
</evidence>
<dbReference type="PANTHER" id="PTHR46382:SF1">
    <property type="entry name" value="PHOSPHATIDATE CYTIDYLYLTRANSFERASE"/>
    <property type="match status" value="1"/>
</dbReference>
<comment type="caution">
    <text evidence="20">The sequence shown here is derived from an EMBL/GenBank/DDBJ whole genome shotgun (WGS) entry which is preliminary data.</text>
</comment>
<keyword evidence="9" id="KW-0444">Lipid biosynthesis</keyword>
<feature type="transmembrane region" description="Helical" evidence="19">
    <location>
        <begin position="54"/>
        <end position="75"/>
    </location>
</feature>
<comment type="catalytic activity">
    <reaction evidence="1 18">
        <text>a 1,2-diacyl-sn-glycero-3-phosphate + CTP + H(+) = a CDP-1,2-diacyl-sn-glycerol + diphosphate</text>
        <dbReference type="Rhea" id="RHEA:16229"/>
        <dbReference type="ChEBI" id="CHEBI:15378"/>
        <dbReference type="ChEBI" id="CHEBI:33019"/>
        <dbReference type="ChEBI" id="CHEBI:37563"/>
        <dbReference type="ChEBI" id="CHEBI:58332"/>
        <dbReference type="ChEBI" id="CHEBI:58608"/>
        <dbReference type="EC" id="2.7.7.41"/>
    </reaction>
</comment>
<gene>
    <name evidence="20" type="ORF">HU137_09150</name>
</gene>
<evidence type="ECO:0000313" key="21">
    <source>
        <dbReference type="Proteomes" id="UP000552241"/>
    </source>
</evidence>